<keyword evidence="2" id="KW-1185">Reference proteome</keyword>
<evidence type="ECO:0000313" key="2">
    <source>
        <dbReference type="Proteomes" id="UP000190150"/>
    </source>
</evidence>
<proteinExistence type="predicted"/>
<protein>
    <submittedName>
        <fullName evidence="1">Uncharacterized protein</fullName>
    </submittedName>
</protein>
<reference evidence="2" key="1">
    <citation type="submission" date="2017-02" db="EMBL/GenBank/DDBJ databases">
        <authorList>
            <person name="Varghese N."/>
            <person name="Submissions S."/>
        </authorList>
    </citation>
    <scope>NUCLEOTIDE SEQUENCE [LARGE SCALE GENOMIC DNA]</scope>
    <source>
        <strain evidence="2">DSM 24091</strain>
    </source>
</reference>
<dbReference type="EMBL" id="FUZF01000016">
    <property type="protein sequence ID" value="SKB96138.1"/>
    <property type="molecule type" value="Genomic_DNA"/>
</dbReference>
<dbReference type="RefSeq" id="WP_079644735.1">
    <property type="nucleotide sequence ID" value="NZ_FUZF01000016.1"/>
</dbReference>
<dbReference type="Proteomes" id="UP000190150">
    <property type="component" value="Unassembled WGS sequence"/>
</dbReference>
<dbReference type="AlphaFoldDB" id="A0A1T5FJ56"/>
<sequence>MIYVQEESLSEISINKIDELESMTAAATYQPSGIAKAGRQSALRIDSAAIGHPLWGQTYPMLYLDGRNRSYCYRPLFKRIRRRFAVYP</sequence>
<gene>
    <name evidence="1" type="ORF">SAMN05660841_03319</name>
</gene>
<name>A0A1T5FJ56_9SPHI</name>
<organism evidence="1 2">
    <name type="scientific">Sphingobacterium nematocida</name>
    <dbReference type="NCBI Taxonomy" id="1513896"/>
    <lineage>
        <taxon>Bacteria</taxon>
        <taxon>Pseudomonadati</taxon>
        <taxon>Bacteroidota</taxon>
        <taxon>Sphingobacteriia</taxon>
        <taxon>Sphingobacteriales</taxon>
        <taxon>Sphingobacteriaceae</taxon>
        <taxon>Sphingobacterium</taxon>
    </lineage>
</organism>
<evidence type="ECO:0000313" key="1">
    <source>
        <dbReference type="EMBL" id="SKB96138.1"/>
    </source>
</evidence>
<accession>A0A1T5FJ56</accession>